<keyword evidence="6 7" id="KW-0472">Membrane</keyword>
<dbReference type="Pfam" id="PF13237">
    <property type="entry name" value="Fer4_10"/>
    <property type="match status" value="1"/>
</dbReference>
<dbReference type="InterPro" id="IPR017900">
    <property type="entry name" value="4Fe4S_Fe_S_CS"/>
</dbReference>
<dbReference type="SUPFAM" id="SSF54862">
    <property type="entry name" value="4Fe-4S ferredoxins"/>
    <property type="match status" value="1"/>
</dbReference>
<name>A0A1M6GC01_9FIRM</name>
<organism evidence="9 10">
    <name type="scientific">Dethiosulfatibacter aminovorans DSM 17477</name>
    <dbReference type="NCBI Taxonomy" id="1121476"/>
    <lineage>
        <taxon>Bacteria</taxon>
        <taxon>Bacillati</taxon>
        <taxon>Bacillota</taxon>
        <taxon>Tissierellia</taxon>
        <taxon>Dethiosulfatibacter</taxon>
    </lineage>
</organism>
<dbReference type="Pfam" id="PF04205">
    <property type="entry name" value="FMN_bind"/>
    <property type="match status" value="1"/>
</dbReference>
<feature type="transmembrane region" description="Helical" evidence="7">
    <location>
        <begin position="123"/>
        <end position="146"/>
    </location>
</feature>
<feature type="transmembrane region" description="Helical" evidence="7">
    <location>
        <begin position="87"/>
        <end position="111"/>
    </location>
</feature>
<dbReference type="PANTHER" id="PTHR30224:SF4">
    <property type="entry name" value="ELECTRON TRANSPORT PROTEIN YCCM-RELATED"/>
    <property type="match status" value="1"/>
</dbReference>
<accession>A0A1M6GC01</accession>
<dbReference type="InterPro" id="IPR052378">
    <property type="entry name" value="NosR_regulator"/>
</dbReference>
<dbReference type="SMART" id="SM00900">
    <property type="entry name" value="FMN_bind"/>
    <property type="match status" value="1"/>
</dbReference>
<evidence type="ECO:0000259" key="8">
    <source>
        <dbReference type="PROSITE" id="PS51379"/>
    </source>
</evidence>
<reference evidence="9 10" key="1">
    <citation type="submission" date="2016-11" db="EMBL/GenBank/DDBJ databases">
        <authorList>
            <person name="Jaros S."/>
            <person name="Januszkiewicz K."/>
            <person name="Wedrychowicz H."/>
        </authorList>
    </citation>
    <scope>NUCLEOTIDE SEQUENCE [LARGE SCALE GENOMIC DNA]</scope>
    <source>
        <strain evidence="9 10">DSM 17477</strain>
    </source>
</reference>
<dbReference type="Proteomes" id="UP000184052">
    <property type="component" value="Unassembled WGS sequence"/>
</dbReference>
<evidence type="ECO:0000256" key="2">
    <source>
        <dbReference type="ARBA" id="ARBA00022475"/>
    </source>
</evidence>
<dbReference type="GO" id="GO:0051536">
    <property type="term" value="F:iron-sulfur cluster binding"/>
    <property type="evidence" value="ECO:0007669"/>
    <property type="project" value="UniProtKB-KW"/>
</dbReference>
<gene>
    <name evidence="9" type="ORF">SAMN02745751_01688</name>
</gene>
<dbReference type="Gene3D" id="3.40.950.10">
    <property type="entry name" value="Fe-only Hydrogenase (Larger Subunit), Chain L, domain 3"/>
    <property type="match status" value="1"/>
</dbReference>
<evidence type="ECO:0000313" key="9">
    <source>
        <dbReference type="EMBL" id="SHJ07451.1"/>
    </source>
</evidence>
<dbReference type="RefSeq" id="WP_245819808.1">
    <property type="nucleotide sequence ID" value="NZ_FQZL01000010.1"/>
</dbReference>
<dbReference type="Gene3D" id="3.30.70.20">
    <property type="match status" value="1"/>
</dbReference>
<dbReference type="PANTHER" id="PTHR30224">
    <property type="entry name" value="ELECTRON TRANSPORT PROTEIN"/>
    <property type="match status" value="1"/>
</dbReference>
<proteinExistence type="predicted"/>
<evidence type="ECO:0000313" key="10">
    <source>
        <dbReference type="Proteomes" id="UP000184052"/>
    </source>
</evidence>
<feature type="domain" description="4Fe-4S ferredoxin-type" evidence="8">
    <location>
        <begin position="205"/>
        <end position="227"/>
    </location>
</feature>
<evidence type="ECO:0000256" key="7">
    <source>
        <dbReference type="SAM" id="Phobius"/>
    </source>
</evidence>
<dbReference type="Pfam" id="PF12801">
    <property type="entry name" value="Fer4_5"/>
    <property type="match status" value="2"/>
</dbReference>
<dbReference type="GO" id="GO:0046872">
    <property type="term" value="F:metal ion binding"/>
    <property type="evidence" value="ECO:0007669"/>
    <property type="project" value="UniProtKB-KW"/>
</dbReference>
<feature type="transmembrane region" description="Helical" evidence="7">
    <location>
        <begin position="12"/>
        <end position="31"/>
    </location>
</feature>
<dbReference type="STRING" id="1121476.SAMN02745751_01688"/>
<dbReference type="Gene3D" id="3.90.1010.20">
    <property type="match status" value="1"/>
</dbReference>
<feature type="transmembrane region" description="Helical" evidence="7">
    <location>
        <begin position="238"/>
        <end position="257"/>
    </location>
</feature>
<dbReference type="PROSITE" id="PS51379">
    <property type="entry name" value="4FE4S_FER_2"/>
    <property type="match status" value="2"/>
</dbReference>
<dbReference type="AlphaFoldDB" id="A0A1M6GC01"/>
<dbReference type="EMBL" id="FQZL01000010">
    <property type="protein sequence ID" value="SHJ07451.1"/>
    <property type="molecule type" value="Genomic_DNA"/>
</dbReference>
<sequence>MSKSMNKNKPVRYVRYTVQTLGIVLTAIGFFKDYPLMNTILLGTILIMGPIFCGWICPFGTLQDVFSRIGRKLGIKKYPMARKIQKVLVIFRYVLLFATILISMDFIFSILSLDPRANFTTLIGGKTIAATGWIVIFAFLAASIFFERPFCNYFCIEGAKFGLLSFARPITIFRNEETCVGCNKCNKACPMNIDVSSHGQVRSLQCINCMECISACPVKDTLKVGVVSVKKTLGKKKLIVVSAVAVGAAVLLVFNGIDSTPSNNEKYDIGSAAGSEAINDGVSTEDDMAEEENAMISETIYEYGDALGIPNGIYEGTGEGFRGNITVEVTVEDQMITEINVTQTSDDAKWFSRAYTAIVSSIIDNQTADVEAVSGATYSSTGIKEGWPMR</sequence>
<dbReference type="Gene3D" id="3.40.50.1780">
    <property type="match status" value="1"/>
</dbReference>
<keyword evidence="4" id="KW-0408">Iron</keyword>
<keyword evidence="7" id="KW-0812">Transmembrane</keyword>
<evidence type="ECO:0000256" key="5">
    <source>
        <dbReference type="ARBA" id="ARBA00023014"/>
    </source>
</evidence>
<evidence type="ECO:0000256" key="1">
    <source>
        <dbReference type="ARBA" id="ARBA00004236"/>
    </source>
</evidence>
<keyword evidence="2" id="KW-1003">Cell membrane</keyword>
<comment type="subcellular location">
    <subcellularLocation>
        <location evidence="1">Cell membrane</location>
    </subcellularLocation>
</comment>
<evidence type="ECO:0000256" key="4">
    <source>
        <dbReference type="ARBA" id="ARBA00023004"/>
    </source>
</evidence>
<keyword evidence="3" id="KW-0479">Metal-binding</keyword>
<keyword evidence="5" id="KW-0411">Iron-sulfur</keyword>
<keyword evidence="10" id="KW-1185">Reference proteome</keyword>
<protein>
    <submittedName>
        <fullName evidence="9">4Fe-4S binding domain-containing protein</fullName>
    </submittedName>
</protein>
<feature type="transmembrane region" description="Helical" evidence="7">
    <location>
        <begin position="37"/>
        <end position="66"/>
    </location>
</feature>
<dbReference type="GO" id="GO:0005886">
    <property type="term" value="C:plasma membrane"/>
    <property type="evidence" value="ECO:0007669"/>
    <property type="project" value="UniProtKB-SubCell"/>
</dbReference>
<dbReference type="GO" id="GO:0010181">
    <property type="term" value="F:FMN binding"/>
    <property type="evidence" value="ECO:0007669"/>
    <property type="project" value="InterPro"/>
</dbReference>
<evidence type="ECO:0000256" key="3">
    <source>
        <dbReference type="ARBA" id="ARBA00022723"/>
    </source>
</evidence>
<feature type="domain" description="4Fe-4S ferredoxin-type" evidence="8">
    <location>
        <begin position="170"/>
        <end position="198"/>
    </location>
</feature>
<dbReference type="InterPro" id="IPR007329">
    <property type="entry name" value="FMN-bd"/>
</dbReference>
<dbReference type="PROSITE" id="PS00198">
    <property type="entry name" value="4FE4S_FER_1"/>
    <property type="match status" value="1"/>
</dbReference>
<keyword evidence="7" id="KW-1133">Transmembrane helix</keyword>
<evidence type="ECO:0000256" key="6">
    <source>
        <dbReference type="ARBA" id="ARBA00023136"/>
    </source>
</evidence>
<dbReference type="InterPro" id="IPR017896">
    <property type="entry name" value="4Fe4S_Fe-S-bd"/>
</dbReference>